<protein>
    <submittedName>
        <fullName evidence="2">DUF3098 domain-containing protein</fullName>
    </submittedName>
</protein>
<feature type="transmembrane region" description="Helical" evidence="1">
    <location>
        <begin position="63"/>
        <end position="82"/>
    </location>
</feature>
<keyword evidence="1" id="KW-0812">Transmembrane</keyword>
<keyword evidence="1" id="KW-0472">Membrane</keyword>
<proteinExistence type="predicted"/>
<evidence type="ECO:0000256" key="1">
    <source>
        <dbReference type="SAM" id="Phobius"/>
    </source>
</evidence>
<dbReference type="Pfam" id="PF11297">
    <property type="entry name" value="DUF3098"/>
    <property type="match status" value="1"/>
</dbReference>
<dbReference type="Proteomes" id="UP000824202">
    <property type="component" value="Unassembled WGS sequence"/>
</dbReference>
<dbReference type="InterPro" id="IPR021448">
    <property type="entry name" value="DUF3098"/>
</dbReference>
<evidence type="ECO:0000313" key="2">
    <source>
        <dbReference type="EMBL" id="HIX03545.1"/>
    </source>
</evidence>
<sequence length="90" mass="10090">MLVKTNSQKEEPGKKAGFPIPVRSYKMILLGFAIVLLGFVLMMGSGNTDPGQFNYDIFSFRRITLAPIVVLCGFGFIFWAIMRKPKDGKE</sequence>
<keyword evidence="1" id="KW-1133">Transmembrane helix</keyword>
<accession>A0A9D1UZU3</accession>
<feature type="transmembrane region" description="Helical" evidence="1">
    <location>
        <begin position="24"/>
        <end position="43"/>
    </location>
</feature>
<name>A0A9D1UZU3_9BACT</name>
<evidence type="ECO:0000313" key="3">
    <source>
        <dbReference type="Proteomes" id="UP000824202"/>
    </source>
</evidence>
<organism evidence="2 3">
    <name type="scientific">Candidatus Odoribacter faecigallinarum</name>
    <dbReference type="NCBI Taxonomy" id="2838706"/>
    <lineage>
        <taxon>Bacteria</taxon>
        <taxon>Pseudomonadati</taxon>
        <taxon>Bacteroidota</taxon>
        <taxon>Bacteroidia</taxon>
        <taxon>Bacteroidales</taxon>
        <taxon>Odoribacteraceae</taxon>
        <taxon>Odoribacter</taxon>
    </lineage>
</organism>
<reference evidence="2" key="1">
    <citation type="journal article" date="2021" name="PeerJ">
        <title>Extensive microbial diversity within the chicken gut microbiome revealed by metagenomics and culture.</title>
        <authorList>
            <person name="Gilroy R."/>
            <person name="Ravi A."/>
            <person name="Getino M."/>
            <person name="Pursley I."/>
            <person name="Horton D.L."/>
            <person name="Alikhan N.F."/>
            <person name="Baker D."/>
            <person name="Gharbi K."/>
            <person name="Hall N."/>
            <person name="Watson M."/>
            <person name="Adriaenssens E.M."/>
            <person name="Foster-Nyarko E."/>
            <person name="Jarju S."/>
            <person name="Secka A."/>
            <person name="Antonio M."/>
            <person name="Oren A."/>
            <person name="Chaudhuri R.R."/>
            <person name="La Ragione R."/>
            <person name="Hildebrand F."/>
            <person name="Pallen M.J."/>
        </authorList>
    </citation>
    <scope>NUCLEOTIDE SEQUENCE</scope>
    <source>
        <strain evidence="2">23274</strain>
    </source>
</reference>
<reference evidence="2" key="2">
    <citation type="submission" date="2021-04" db="EMBL/GenBank/DDBJ databases">
        <authorList>
            <person name="Gilroy R."/>
        </authorList>
    </citation>
    <scope>NUCLEOTIDE SEQUENCE</scope>
    <source>
        <strain evidence="2">23274</strain>
    </source>
</reference>
<dbReference type="EMBL" id="DXFT01000103">
    <property type="protein sequence ID" value="HIX03545.1"/>
    <property type="molecule type" value="Genomic_DNA"/>
</dbReference>
<dbReference type="AlphaFoldDB" id="A0A9D1UZU3"/>
<gene>
    <name evidence="2" type="ORF">H9863_05430</name>
</gene>
<comment type="caution">
    <text evidence="2">The sequence shown here is derived from an EMBL/GenBank/DDBJ whole genome shotgun (WGS) entry which is preliminary data.</text>
</comment>